<dbReference type="PANTHER" id="PTHR10953:SF102">
    <property type="entry name" value="ADENYLYLTRANSFERASE AND SULFURTRANSFERASE MOCS3"/>
    <property type="match status" value="1"/>
</dbReference>
<keyword evidence="3 10" id="KW-0808">Transferase</keyword>
<feature type="active site" description="Glycyl thioester intermediate; for adenylyltransferase activity" evidence="10">
    <location>
        <position position="288"/>
    </location>
</feature>
<evidence type="ECO:0000256" key="4">
    <source>
        <dbReference type="ARBA" id="ARBA00022694"/>
    </source>
</evidence>
<dbReference type="FunFam" id="3.40.50.720:FF:000033">
    <property type="entry name" value="Adenylyltransferase and sulfurtransferase MOCS3"/>
    <property type="match status" value="1"/>
</dbReference>
<accession>A0A1D6Q8E9</accession>
<dbReference type="GO" id="GO:0061605">
    <property type="term" value="F:molybdopterin-synthase adenylyltransferase activity"/>
    <property type="evidence" value="ECO:0007669"/>
    <property type="project" value="UniProtKB-EC"/>
</dbReference>
<dbReference type="FunFam" id="3.40.250.10:FF:000014">
    <property type="entry name" value="Adenylyltransferase and sulfurtransferase MOCS3"/>
    <property type="match status" value="1"/>
</dbReference>
<name>A0A1D6Q8E9_MAIZE</name>
<dbReference type="SMART" id="SM00450">
    <property type="entry name" value="RHOD"/>
    <property type="match status" value="1"/>
</dbReference>
<sequence length="498" mass="53249">MLRTRGPGLVPSSAWMALSSPPLRSILDPPLGGRREAIERELKKLRAEREELDGRIRLLESQLEAGPAGFNGAAAGKGVGDDACGGSGACQSRVGNGFAPDGSLPADMIYRYSRHLLLPDFGVEGQRKLSQSSILVVGAGGLGSPLALYLAACGVGCLGIVDGDDVELNNLHRQIIHKEAYVGQSKVKSAADACREINSSIKVVEHHHTLKPCNALEIARKYDIVVDATDNLPTRYMISDCCVLLNKPLVSGAALGLEGQLTVYHHNGSPCYRCLFPTPPPVAACQRCSDSGVLGVVPGVIGCLQALEAIKVATGVGEPLCGRMLLFDALSARIRVVKLRGSSPDCTHCGENSVFTEEDFQKFDYESFTQSPMSDKAAASVNVLPESARITCREYKKLADDGEPHLLLDVRPAHHFQIASISPSHNIPLSMLEEKLPALEASLKEAGEGSALVVLCRRGNDSQRAVQLLREKGFANAKDIIGGLQAWGQDVDPDFPVY</sequence>
<dbReference type="NCBIfam" id="NF004281">
    <property type="entry name" value="PRK05690.1"/>
    <property type="match status" value="1"/>
</dbReference>
<gene>
    <name evidence="10" type="primary">MOCS3</name>
    <name evidence="10" type="synonym">CNX5</name>
    <name evidence="10" type="synonym">UBA4</name>
    <name evidence="11" type="ORF">ZEAMMB73_Zm00001d051608</name>
</gene>
<dbReference type="IntAct" id="A0A1D6Q8E9">
    <property type="interactions" value="6"/>
</dbReference>
<dbReference type="AlphaFoldDB" id="A0A1D6Q8E9"/>
<dbReference type="GO" id="GO:0005829">
    <property type="term" value="C:cytosol"/>
    <property type="evidence" value="ECO:0007669"/>
    <property type="project" value="UniProtKB-SubCell"/>
</dbReference>
<comment type="pathway">
    <text evidence="10">tRNA modification; 5-methoxycarbonylmethyl-2-thiouridine-tRNA biosynthesis.</text>
</comment>
<dbReference type="InterPro" id="IPR045886">
    <property type="entry name" value="ThiF/MoeB/HesA"/>
</dbReference>
<dbReference type="InParanoid" id="A0A1D6Q8E9"/>
<dbReference type="Pfam" id="PF00899">
    <property type="entry name" value="ThiF"/>
    <property type="match status" value="1"/>
</dbReference>
<protein>
    <recommendedName>
        <fullName evidence="10">Adenylyltransferase and sulfurtransferase MOCS3</fullName>
    </recommendedName>
    <alternativeName>
        <fullName evidence="10">Molybdenum cofactor synthesis protein 3</fullName>
    </alternativeName>
    <domain>
        <recommendedName>
            <fullName evidence="10">Molybdopterin-synthase adenylyltransferase</fullName>
            <ecNumber evidence="10">2.7.7.80</ecNumber>
        </recommendedName>
        <alternativeName>
            <fullName evidence="10">Adenylyltransferase MOCS3</fullName>
        </alternativeName>
        <alternativeName>
            <fullName evidence="10">Sulfur carrier protein MOCS2A adenylyltransferase</fullName>
        </alternativeName>
    </domain>
    <domain>
        <recommendedName>
            <fullName evidence="10">Molybdopterin-synthase sulfurtransferase</fullName>
            <ecNumber evidence="10">2.8.1.11</ecNumber>
        </recommendedName>
        <alternativeName>
            <fullName evidence="10">Sulfurtransferase MOCS3</fullName>
        </alternativeName>
        <alternativeName>
            <fullName evidence="10">Sulfur carrier protein MOCS2A sulfurtransferase</fullName>
        </alternativeName>
    </domain>
</protein>
<dbReference type="HAMAP" id="MF_03049">
    <property type="entry name" value="MOCS3_Uba4"/>
    <property type="match status" value="1"/>
</dbReference>
<comment type="cofactor">
    <cofactor evidence="10">
        <name>Zn(2+)</name>
        <dbReference type="ChEBI" id="CHEBI:29105"/>
    </cofactor>
    <text evidence="10">Binds 1 zinc ion per subunit.</text>
</comment>
<evidence type="ECO:0000256" key="7">
    <source>
        <dbReference type="ARBA" id="ARBA00022833"/>
    </source>
</evidence>
<proteinExistence type="inferred from homology"/>
<dbReference type="EC" id="2.8.1.11" evidence="10"/>
<dbReference type="GO" id="GO:0002143">
    <property type="term" value="P:tRNA wobble position uridine thiolation"/>
    <property type="evidence" value="ECO:0007669"/>
    <property type="project" value="InterPro"/>
</dbReference>
<feature type="binding site" evidence="10">
    <location>
        <position position="162"/>
    </location>
    <ligand>
        <name>ATP</name>
        <dbReference type="ChEBI" id="CHEBI:30616"/>
    </ligand>
</feature>
<dbReference type="EC" id="2.7.7.80" evidence="10"/>
<keyword evidence="5 10" id="KW-0479">Metal-binding</keyword>
<comment type="function">
    <text evidence="10">Plays a central role in 2-thiolation of mcm(5)S(2)U at tRNA wobble positions of cytosolic tRNA(Lys), tRNA(Glu) and tRNA(Gln). Also essential during biosynthesis of the molybdenum cofactor. Acts by mediating the C-terminal thiocarboxylation of sulfur carriers URM1 and MOCS2A. Its N-terminus first activates URM1 and MOCS2A as acyl-adenylates (-COAMP), then the persulfide sulfur on the catalytic cysteine is transferred to URM1 and MOCS2A to form thiocarboxylation (-COSH) of their C-terminus. The reaction probably involves hydrogen sulfide that is generated from the persulfide intermediate and that acts as nucleophile towards URM1 and MOCS2A. Subsequently, a transient disulfide bond is formed. Does not use thiosulfate as sulfur donor; NFS1 probably acting as a sulfur donor for thiocarboxylation reactions.</text>
</comment>
<dbReference type="SMR" id="A0A1D6Q8E9"/>
<dbReference type="PROSITE" id="PS50206">
    <property type="entry name" value="RHODANESE_3"/>
    <property type="match status" value="1"/>
</dbReference>
<evidence type="ECO:0000256" key="3">
    <source>
        <dbReference type="ARBA" id="ARBA00022679"/>
    </source>
</evidence>
<evidence type="ECO:0000256" key="6">
    <source>
        <dbReference type="ARBA" id="ARBA00022741"/>
    </source>
</evidence>
<feature type="binding site" evidence="10">
    <location>
        <position position="271"/>
    </location>
    <ligand>
        <name>Zn(2+)</name>
        <dbReference type="ChEBI" id="CHEBI:29105"/>
    </ligand>
</feature>
<dbReference type="GO" id="GO:0008641">
    <property type="term" value="F:ubiquitin-like modifier activating enzyme activity"/>
    <property type="evidence" value="ECO:0007669"/>
    <property type="project" value="InterPro"/>
</dbReference>
<dbReference type="GO" id="GO:0046872">
    <property type="term" value="F:metal ion binding"/>
    <property type="evidence" value="ECO:0007669"/>
    <property type="project" value="UniProtKB-KW"/>
</dbReference>
<dbReference type="SUPFAM" id="SSF69572">
    <property type="entry name" value="Activating enzymes of the ubiquitin-like proteins"/>
    <property type="match status" value="1"/>
</dbReference>
<dbReference type="FunCoup" id="A0A1D6Q8E9">
    <property type="interactions" value="2536"/>
</dbReference>
<dbReference type="UniPathway" id="UPA00988"/>
<dbReference type="CDD" id="cd00757">
    <property type="entry name" value="ThiF_MoeB_HesA_family"/>
    <property type="match status" value="1"/>
</dbReference>
<evidence type="ECO:0000313" key="11">
    <source>
        <dbReference type="EMBL" id="AQK54679.1"/>
    </source>
</evidence>
<feature type="binding site" evidence="10">
    <location>
        <position position="274"/>
    </location>
    <ligand>
        <name>Zn(2+)</name>
        <dbReference type="ChEBI" id="CHEBI:29105"/>
    </ligand>
</feature>
<dbReference type="STRING" id="4577.A0A1D6Q8E9"/>
<dbReference type="GO" id="GO:0005524">
    <property type="term" value="F:ATP binding"/>
    <property type="evidence" value="ECO:0007669"/>
    <property type="project" value="UniProtKB-KW"/>
</dbReference>
<feature type="binding site" evidence="10">
    <location>
        <begin position="169"/>
        <end position="173"/>
    </location>
    <ligand>
        <name>ATP</name>
        <dbReference type="ChEBI" id="CHEBI:30616"/>
    </ligand>
</feature>
<keyword evidence="8 10" id="KW-0067">ATP-binding</keyword>
<dbReference type="InterPro" id="IPR000594">
    <property type="entry name" value="ThiF_NAD_FAD-bd"/>
</dbReference>
<dbReference type="UniPathway" id="UPA00344"/>
<dbReference type="InterPro" id="IPR035985">
    <property type="entry name" value="Ubiquitin-activating_enz"/>
</dbReference>
<feature type="binding site" evidence="10">
    <location>
        <begin position="230"/>
        <end position="231"/>
    </location>
    <ligand>
        <name>ATP</name>
        <dbReference type="ChEBI" id="CHEBI:30616"/>
    </ligand>
</feature>
<dbReference type="InterPro" id="IPR001763">
    <property type="entry name" value="Rhodanese-like_dom"/>
</dbReference>
<keyword evidence="10" id="KW-0501">Molybdenum cofactor biosynthesis</keyword>
<dbReference type="PANTHER" id="PTHR10953">
    <property type="entry name" value="UBIQUITIN-ACTIVATING ENZYME E1"/>
    <property type="match status" value="1"/>
</dbReference>
<evidence type="ECO:0000256" key="1">
    <source>
        <dbReference type="ARBA" id="ARBA00004514"/>
    </source>
</evidence>
<keyword evidence="7 10" id="KW-0862">Zinc</keyword>
<dbReference type="Pfam" id="PF00581">
    <property type="entry name" value="Rhodanese"/>
    <property type="match status" value="1"/>
</dbReference>
<dbReference type="EMBL" id="CM000780">
    <property type="protein sequence ID" value="AQK54679.1"/>
    <property type="molecule type" value="Genomic_DNA"/>
</dbReference>
<evidence type="ECO:0000256" key="9">
    <source>
        <dbReference type="ARBA" id="ARBA00023268"/>
    </source>
</evidence>
<dbReference type="ExpressionAtlas" id="A0A1D6Q8E9">
    <property type="expression patterns" value="baseline and differential"/>
</dbReference>
<dbReference type="InterPro" id="IPR028885">
    <property type="entry name" value="MOCS3/Uba4"/>
</dbReference>
<feature type="active site" description="Cysteine persulfide intermediate; for sulfurtransferase activity" evidence="10">
    <location>
        <position position="456"/>
    </location>
</feature>
<feature type="binding site" evidence="10">
    <location>
        <position position="349"/>
    </location>
    <ligand>
        <name>Zn(2+)</name>
        <dbReference type="ChEBI" id="CHEBI:29105"/>
    </ligand>
</feature>
<keyword evidence="4 10" id="KW-0819">tRNA processing</keyword>
<comment type="pathway">
    <text evidence="10">Cofactor biosynthesis; molybdopterin biosynthesis.</text>
</comment>
<comment type="similarity">
    <text evidence="10">In the N-terminal section; belongs to the HesA/MoeB/ThiF family. UBA4 subfamily.</text>
</comment>
<feature type="binding site" evidence="10">
    <location>
        <position position="346"/>
    </location>
    <ligand>
        <name>Zn(2+)</name>
        <dbReference type="ChEBI" id="CHEBI:29105"/>
    </ligand>
</feature>
<feature type="binding site" evidence="10">
    <location>
        <position position="141"/>
    </location>
    <ligand>
        <name>ATP</name>
        <dbReference type="ChEBI" id="CHEBI:30616"/>
    </ligand>
</feature>
<comment type="subcellular location">
    <subcellularLocation>
        <location evidence="1">Cytoplasm</location>
        <location evidence="1">Cytosol</location>
    </subcellularLocation>
</comment>
<evidence type="ECO:0000256" key="2">
    <source>
        <dbReference type="ARBA" id="ARBA00022490"/>
    </source>
</evidence>
<keyword evidence="9 10" id="KW-0511">Multifunctional enzyme</keyword>
<evidence type="ECO:0000256" key="10">
    <source>
        <dbReference type="HAMAP-Rule" id="MF_03049"/>
    </source>
</evidence>
<evidence type="ECO:0000256" key="8">
    <source>
        <dbReference type="ARBA" id="ARBA00022840"/>
    </source>
</evidence>
<comment type="catalytic activity">
    <reaction evidence="10">
        <text>[molybdopterin-synthase sulfur-carrier protein]-C-terminal Gly-Gly-AMP + S-sulfanyl-L-cysteinyl-[cysteine desulfurase] + AH2 = [molybdopterin-synthase sulfur-carrier protein]-C-terminal-Gly-aminoethanethioate + L-cysteinyl-[cysteine desulfurase] + A + AMP + 2 H(+)</text>
        <dbReference type="Rhea" id="RHEA:48612"/>
        <dbReference type="Rhea" id="RHEA-COMP:12157"/>
        <dbReference type="Rhea" id="RHEA-COMP:12158"/>
        <dbReference type="Rhea" id="RHEA-COMP:12159"/>
        <dbReference type="Rhea" id="RHEA-COMP:19907"/>
        <dbReference type="ChEBI" id="CHEBI:13193"/>
        <dbReference type="ChEBI" id="CHEBI:15378"/>
        <dbReference type="ChEBI" id="CHEBI:17499"/>
        <dbReference type="ChEBI" id="CHEBI:29950"/>
        <dbReference type="ChEBI" id="CHEBI:61963"/>
        <dbReference type="ChEBI" id="CHEBI:90618"/>
        <dbReference type="ChEBI" id="CHEBI:232372"/>
        <dbReference type="ChEBI" id="CHEBI:456215"/>
        <dbReference type="EC" id="2.8.1.11"/>
    </reaction>
</comment>
<reference evidence="11" key="1">
    <citation type="submission" date="2015-12" db="EMBL/GenBank/DDBJ databases">
        <title>Update maize B73 reference genome by single molecule sequencing technologies.</title>
        <authorList>
            <consortium name="Maize Genome Sequencing Project"/>
            <person name="Ware D."/>
        </authorList>
    </citation>
    <scope>NUCLEOTIDE SEQUENCE</scope>
    <source>
        <tissue evidence="11">Seedling</tissue>
    </source>
</reference>
<dbReference type="GO" id="GO:0006777">
    <property type="term" value="P:Mo-molybdopterin cofactor biosynthetic process"/>
    <property type="evidence" value="ECO:0007669"/>
    <property type="project" value="UniProtKB-UniRule"/>
</dbReference>
<keyword evidence="2 10" id="KW-0963">Cytoplasm</keyword>
<dbReference type="Gene3D" id="3.40.50.720">
    <property type="entry name" value="NAD(P)-binding Rossmann-like Domain"/>
    <property type="match status" value="1"/>
</dbReference>
<dbReference type="Gene3D" id="3.40.250.10">
    <property type="entry name" value="Rhodanese-like domain"/>
    <property type="match status" value="1"/>
</dbReference>
<dbReference type="GO" id="GO:0061604">
    <property type="term" value="F:molybdopterin-synthase sulfurtransferase activity"/>
    <property type="evidence" value="ECO:0007669"/>
    <property type="project" value="UniProtKB-EC"/>
</dbReference>
<evidence type="ECO:0000256" key="5">
    <source>
        <dbReference type="ARBA" id="ARBA00022723"/>
    </source>
</evidence>
<organism evidence="11">
    <name type="scientific">Zea mays</name>
    <name type="common">Maize</name>
    <dbReference type="NCBI Taxonomy" id="4577"/>
    <lineage>
        <taxon>Eukaryota</taxon>
        <taxon>Viridiplantae</taxon>
        <taxon>Streptophyta</taxon>
        <taxon>Embryophyta</taxon>
        <taxon>Tracheophyta</taxon>
        <taxon>Spermatophyta</taxon>
        <taxon>Magnoliopsida</taxon>
        <taxon>Liliopsida</taxon>
        <taxon>Poales</taxon>
        <taxon>Poaceae</taxon>
        <taxon>PACMAD clade</taxon>
        <taxon>Panicoideae</taxon>
        <taxon>Andropogonodae</taxon>
        <taxon>Andropogoneae</taxon>
        <taxon>Tripsacinae</taxon>
        <taxon>Zea</taxon>
    </lineage>
</organism>
<feature type="binding site" evidence="10">
    <location>
        <position position="186"/>
    </location>
    <ligand>
        <name>ATP</name>
        <dbReference type="ChEBI" id="CHEBI:30616"/>
    </ligand>
</feature>
<keyword evidence="6 10" id="KW-0547">Nucleotide-binding</keyword>
<comment type="catalytic activity">
    <reaction evidence="10">
        <text>[molybdopterin-synthase sulfur-carrier protein]-C-terminal Gly-Gly + ATP + H(+) = [molybdopterin-synthase sulfur-carrier protein]-C-terminal Gly-Gly-AMP + diphosphate</text>
        <dbReference type="Rhea" id="RHEA:43616"/>
        <dbReference type="Rhea" id="RHEA-COMP:12159"/>
        <dbReference type="Rhea" id="RHEA-COMP:12202"/>
        <dbReference type="ChEBI" id="CHEBI:15378"/>
        <dbReference type="ChEBI" id="CHEBI:30616"/>
        <dbReference type="ChEBI" id="CHEBI:33019"/>
        <dbReference type="ChEBI" id="CHEBI:90618"/>
        <dbReference type="ChEBI" id="CHEBI:90778"/>
        <dbReference type="EC" id="2.7.7.80"/>
    </reaction>
</comment>
<dbReference type="InterPro" id="IPR036873">
    <property type="entry name" value="Rhodanese-like_dom_sf"/>
</dbReference>